<dbReference type="GeneTree" id="ENSGT00390000013823"/>
<dbReference type="Proteomes" id="UP000007754">
    <property type="component" value="Chromosome 3"/>
</dbReference>
<dbReference type="InParanoid" id="A0A674GJG2"/>
<evidence type="ECO:0000256" key="1">
    <source>
        <dbReference type="SAM" id="Phobius"/>
    </source>
</evidence>
<reference evidence="3 4" key="1">
    <citation type="journal article" date="2010" name="Nature">
        <title>The genome of a songbird.</title>
        <authorList>
            <person name="Warren W.C."/>
            <person name="Clayton D.F."/>
            <person name="Ellegren H."/>
            <person name="Arnold A.P."/>
            <person name="Hillier L.W."/>
            <person name="Kunstner A."/>
            <person name="Searle S."/>
            <person name="White S."/>
            <person name="Vilella A.J."/>
            <person name="Fairley S."/>
            <person name="Heger A."/>
            <person name="Kong L."/>
            <person name="Ponting C.P."/>
            <person name="Jarvis E.D."/>
            <person name="Mello C.V."/>
            <person name="Minx P."/>
            <person name="Lovell P."/>
            <person name="Velho T.A."/>
            <person name="Ferris M."/>
            <person name="Balakrishnan C.N."/>
            <person name="Sinha S."/>
            <person name="Blatti C."/>
            <person name="London S.E."/>
            <person name="Li Y."/>
            <person name="Lin Y.C."/>
            <person name="George J."/>
            <person name="Sweedler J."/>
            <person name="Southey B."/>
            <person name="Gunaratne P."/>
            <person name="Watson M."/>
            <person name="Nam K."/>
            <person name="Backstrom N."/>
            <person name="Smeds L."/>
            <person name="Nabholz B."/>
            <person name="Itoh Y."/>
            <person name="Whitney O."/>
            <person name="Pfenning A.R."/>
            <person name="Howard J."/>
            <person name="Volker M."/>
            <person name="Skinner B.M."/>
            <person name="Griffin D.K."/>
            <person name="Ye L."/>
            <person name="McLaren W.M."/>
            <person name="Flicek P."/>
            <person name="Quesada V."/>
            <person name="Velasco G."/>
            <person name="Lopez-Otin C."/>
            <person name="Puente X.S."/>
            <person name="Olender T."/>
            <person name="Lancet D."/>
            <person name="Smit A.F."/>
            <person name="Hubley R."/>
            <person name="Konkel M.K."/>
            <person name="Walker J.A."/>
            <person name="Batzer M.A."/>
            <person name="Gu W."/>
            <person name="Pollock D.D."/>
            <person name="Chen L."/>
            <person name="Cheng Z."/>
            <person name="Eichler E.E."/>
            <person name="Stapley J."/>
            <person name="Slate J."/>
            <person name="Ekblom R."/>
            <person name="Birkhead T."/>
            <person name="Burke T."/>
            <person name="Burt D."/>
            <person name="Scharff C."/>
            <person name="Adam I."/>
            <person name="Richard H."/>
            <person name="Sultan M."/>
            <person name="Soldatov A."/>
            <person name="Lehrach H."/>
            <person name="Edwards S.V."/>
            <person name="Yang S.P."/>
            <person name="Li X."/>
            <person name="Graves T."/>
            <person name="Fulton L."/>
            <person name="Nelson J."/>
            <person name="Chinwalla A."/>
            <person name="Hou S."/>
            <person name="Mardis E.R."/>
            <person name="Wilson R.K."/>
        </authorList>
    </citation>
    <scope>NUCLEOTIDE SEQUENCE [LARGE SCALE GENOMIC DNA]</scope>
</reference>
<keyword evidence="1" id="KW-1133">Transmembrane helix</keyword>
<feature type="signal peptide" evidence="2">
    <location>
        <begin position="1"/>
        <end position="19"/>
    </location>
</feature>
<dbReference type="GO" id="GO:0017159">
    <property type="term" value="F:pantetheine hydrolase activity"/>
    <property type="evidence" value="ECO:0007669"/>
    <property type="project" value="TreeGrafter"/>
</dbReference>
<dbReference type="InterPro" id="IPR040154">
    <property type="entry name" value="Biotinidase/VNN"/>
</dbReference>
<dbReference type="Gene3D" id="3.60.110.10">
    <property type="entry name" value="Carbon-nitrogen hydrolase"/>
    <property type="match status" value="1"/>
</dbReference>
<dbReference type="Ensembl" id="ENSTGUT00000038242.1">
    <property type="protein sequence ID" value="ENSTGUP00000022923.1"/>
    <property type="gene ID" value="ENSTGUG00000020160.1"/>
</dbReference>
<reference evidence="3" key="2">
    <citation type="submission" date="2025-08" db="UniProtKB">
        <authorList>
            <consortium name="Ensembl"/>
        </authorList>
    </citation>
    <scope>IDENTIFICATION</scope>
</reference>
<dbReference type="PANTHER" id="PTHR10609">
    <property type="entry name" value="BIOTINIDASE-RELATED"/>
    <property type="match status" value="1"/>
</dbReference>
<feature type="transmembrane region" description="Helical" evidence="1">
    <location>
        <begin position="178"/>
        <end position="200"/>
    </location>
</feature>
<feature type="chain" id="PRO_5025363425" evidence="2">
    <location>
        <begin position="20"/>
        <end position="245"/>
    </location>
</feature>
<dbReference type="PANTHER" id="PTHR10609:SF27">
    <property type="entry name" value="CN HYDROLASE DOMAIN-CONTAINING PROTEIN-RELATED"/>
    <property type="match status" value="1"/>
</dbReference>
<protein>
    <submittedName>
        <fullName evidence="3">Uncharacterized protein</fullName>
    </submittedName>
</protein>
<dbReference type="SUPFAM" id="SSF56317">
    <property type="entry name" value="Carbon-nitrogen hydrolase"/>
    <property type="match status" value="1"/>
</dbReference>
<proteinExistence type="predicted"/>
<name>A0A674GJG2_TAEGU</name>
<keyword evidence="2" id="KW-0732">Signal</keyword>
<sequence>MLAALLPLILGDFPGRVIASQDVAAVYEHSMVLSEDTEVPVSPEEALMLMEKNIAILEAAIKEAPYLEDIPDPQVDWILCVHPGRFVPSSMLERLSCLVRSNSIYVVSNMGDRNDGHYQKLVARYHKVRDFTMFRNLINPGFVTFYTFFGYFGIFPCADMLYRHPAVVMASRFQINTILFLTAWVNTLPLLSAAQFYIAWALGMGVNFLSANTHNSTLDMTVVFMPQTVQEHITTILKWIMVTFW</sequence>
<keyword evidence="1" id="KW-0472">Membrane</keyword>
<keyword evidence="1" id="KW-0812">Transmembrane</keyword>
<evidence type="ECO:0000256" key="2">
    <source>
        <dbReference type="SAM" id="SignalP"/>
    </source>
</evidence>
<accession>A0A674GJG2</accession>
<dbReference type="InterPro" id="IPR036526">
    <property type="entry name" value="C-N_Hydrolase_sf"/>
</dbReference>
<organism evidence="3 4">
    <name type="scientific">Taeniopygia guttata</name>
    <name type="common">Zebra finch</name>
    <name type="synonym">Poephila guttata</name>
    <dbReference type="NCBI Taxonomy" id="59729"/>
    <lineage>
        <taxon>Eukaryota</taxon>
        <taxon>Metazoa</taxon>
        <taxon>Chordata</taxon>
        <taxon>Craniata</taxon>
        <taxon>Vertebrata</taxon>
        <taxon>Euteleostomi</taxon>
        <taxon>Archelosauria</taxon>
        <taxon>Archosauria</taxon>
        <taxon>Dinosauria</taxon>
        <taxon>Saurischia</taxon>
        <taxon>Theropoda</taxon>
        <taxon>Coelurosauria</taxon>
        <taxon>Aves</taxon>
        <taxon>Neognathae</taxon>
        <taxon>Neoaves</taxon>
        <taxon>Telluraves</taxon>
        <taxon>Australaves</taxon>
        <taxon>Passeriformes</taxon>
        <taxon>Passeroidea</taxon>
        <taxon>Estrildidae</taxon>
        <taxon>Estrildinae</taxon>
        <taxon>Taeniopygia</taxon>
    </lineage>
</organism>
<dbReference type="AlphaFoldDB" id="A0A674GJG2"/>
<evidence type="ECO:0000313" key="4">
    <source>
        <dbReference type="Proteomes" id="UP000007754"/>
    </source>
</evidence>
<reference evidence="3" key="3">
    <citation type="submission" date="2025-09" db="UniProtKB">
        <authorList>
            <consortium name="Ensembl"/>
        </authorList>
    </citation>
    <scope>IDENTIFICATION</scope>
</reference>
<feature type="transmembrane region" description="Helical" evidence="1">
    <location>
        <begin position="137"/>
        <end position="158"/>
    </location>
</feature>
<dbReference type="GO" id="GO:0015939">
    <property type="term" value="P:pantothenate metabolic process"/>
    <property type="evidence" value="ECO:0007669"/>
    <property type="project" value="TreeGrafter"/>
</dbReference>
<keyword evidence="4" id="KW-1185">Reference proteome</keyword>
<evidence type="ECO:0000313" key="3">
    <source>
        <dbReference type="Ensembl" id="ENSTGUP00000022923.1"/>
    </source>
</evidence>